<dbReference type="InterPro" id="IPR016339">
    <property type="entry name" value="Hemoglobin_trunc_I"/>
</dbReference>
<reference evidence="10 11" key="1">
    <citation type="submission" date="2020-09" db="EMBL/GenBank/DDBJ databases">
        <title>Pseudoxanthomonas sp. CAU 1598 isolated from sand of Yaerae Beach.</title>
        <authorList>
            <person name="Kim W."/>
        </authorList>
    </citation>
    <scope>NUCLEOTIDE SEQUENCE [LARGE SCALE GENOMIC DNA]</scope>
    <source>
        <strain evidence="10 11">CAU 1598</strain>
    </source>
</reference>
<evidence type="ECO:0000256" key="7">
    <source>
        <dbReference type="PIRSR" id="PIRSR002030-1"/>
    </source>
</evidence>
<evidence type="ECO:0000256" key="1">
    <source>
        <dbReference type="ARBA" id="ARBA00009660"/>
    </source>
</evidence>
<evidence type="ECO:0000313" key="11">
    <source>
        <dbReference type="Proteomes" id="UP000613768"/>
    </source>
</evidence>
<dbReference type="PROSITE" id="PS51257">
    <property type="entry name" value="PROKAR_LIPOPROTEIN"/>
    <property type="match status" value="1"/>
</dbReference>
<dbReference type="InterPro" id="IPR012292">
    <property type="entry name" value="Globin/Proto"/>
</dbReference>
<sequence>MPYAIPRSLSVACLVLALAACQHSVRSERPLYDQVGGEAGVAAVVDGLLHRVHGDSRLNGLFETTDLEDLRRLVNEQLCEALGGPCVYSGRSMEDAHSGLAITDQEFDWFVEHLVAAMNHAGVQSKHQSAILAVLGPMRPQVVGQ</sequence>
<evidence type="ECO:0000256" key="2">
    <source>
        <dbReference type="ARBA" id="ARBA00022448"/>
    </source>
</evidence>
<evidence type="ECO:0000256" key="6">
    <source>
        <dbReference type="PIRNR" id="PIRNR002030"/>
    </source>
</evidence>
<dbReference type="GO" id="GO:0005344">
    <property type="term" value="F:oxygen carrier activity"/>
    <property type="evidence" value="ECO:0007669"/>
    <property type="project" value="UniProtKB-UniRule"/>
</dbReference>
<keyword evidence="3 6" id="KW-0349">Heme</keyword>
<keyword evidence="2 6" id="KW-0813">Transport</keyword>
<evidence type="ECO:0000313" key="10">
    <source>
        <dbReference type="EMBL" id="MBD8524256.1"/>
    </source>
</evidence>
<evidence type="ECO:0000256" key="5">
    <source>
        <dbReference type="ARBA" id="ARBA00023004"/>
    </source>
</evidence>
<dbReference type="PIRSF" id="PIRSF002030">
    <property type="entry name" value="Globin_Protozoa/Cyanobacteria"/>
    <property type="match status" value="1"/>
</dbReference>
<keyword evidence="6" id="KW-0561">Oxygen transport</keyword>
<gene>
    <name evidence="10" type="ORF">IFO71_00735</name>
</gene>
<feature type="binding site" description="distal binding residue" evidence="8">
    <location>
        <position position="97"/>
    </location>
    <ligand>
        <name>heme</name>
        <dbReference type="ChEBI" id="CHEBI:30413"/>
    </ligand>
    <ligandPart>
        <name>Fe</name>
        <dbReference type="ChEBI" id="CHEBI:18248"/>
    </ligandPart>
</feature>
<dbReference type="AlphaFoldDB" id="A0AAW3ZIW4"/>
<dbReference type="Gene3D" id="1.10.490.10">
    <property type="entry name" value="Globins"/>
    <property type="match status" value="1"/>
</dbReference>
<dbReference type="Proteomes" id="UP000613768">
    <property type="component" value="Unassembled WGS sequence"/>
</dbReference>
<evidence type="ECO:0000256" key="3">
    <source>
        <dbReference type="ARBA" id="ARBA00022617"/>
    </source>
</evidence>
<feature type="binding site" description="proximal binding residue" evidence="7">
    <location>
        <position position="97"/>
    </location>
    <ligand>
        <name>heme</name>
        <dbReference type="ChEBI" id="CHEBI:30413"/>
    </ligand>
    <ligandPart>
        <name>Fe</name>
        <dbReference type="ChEBI" id="CHEBI:18248"/>
    </ligandPart>
</feature>
<keyword evidence="9" id="KW-0732">Signal</keyword>
<dbReference type="InterPro" id="IPR009050">
    <property type="entry name" value="Globin-like_sf"/>
</dbReference>
<organism evidence="10 11">
    <name type="scientific">Pseudomarimonas arenosa</name>
    <dbReference type="NCBI Taxonomy" id="2774145"/>
    <lineage>
        <taxon>Bacteria</taxon>
        <taxon>Pseudomonadati</taxon>
        <taxon>Pseudomonadota</taxon>
        <taxon>Gammaproteobacteria</taxon>
        <taxon>Lysobacterales</taxon>
        <taxon>Lysobacteraceae</taxon>
        <taxon>Pseudomarimonas</taxon>
    </lineage>
</organism>
<comment type="cofactor">
    <cofactor evidence="7">
        <name>heme</name>
        <dbReference type="ChEBI" id="CHEBI:30413"/>
    </cofactor>
    <text evidence="7">Binds 1 heme group per subunit.</text>
</comment>
<dbReference type="InterPro" id="IPR001486">
    <property type="entry name" value="Hemoglobin_trunc"/>
</dbReference>
<keyword evidence="11" id="KW-1185">Reference proteome</keyword>
<dbReference type="Pfam" id="PF01152">
    <property type="entry name" value="Bac_globin"/>
    <property type="match status" value="1"/>
</dbReference>
<dbReference type="GO" id="GO:0046872">
    <property type="term" value="F:metal ion binding"/>
    <property type="evidence" value="ECO:0007669"/>
    <property type="project" value="UniProtKB-UniRule"/>
</dbReference>
<protein>
    <recommendedName>
        <fullName evidence="6">Group 1 truncated hemoglobin</fullName>
    </recommendedName>
</protein>
<evidence type="ECO:0000256" key="8">
    <source>
        <dbReference type="PIRSR" id="PIRSR601486-1"/>
    </source>
</evidence>
<keyword evidence="5 6" id="KW-0408">Iron</keyword>
<comment type="caution">
    <text evidence="10">The sequence shown here is derived from an EMBL/GenBank/DDBJ whole genome shotgun (WGS) entry which is preliminary data.</text>
</comment>
<evidence type="ECO:0000256" key="4">
    <source>
        <dbReference type="ARBA" id="ARBA00022723"/>
    </source>
</evidence>
<dbReference type="SUPFAM" id="SSF46458">
    <property type="entry name" value="Globin-like"/>
    <property type="match status" value="1"/>
</dbReference>
<feature type="chain" id="PRO_5043980380" description="Group 1 truncated hemoglobin" evidence="9">
    <location>
        <begin position="20"/>
        <end position="145"/>
    </location>
</feature>
<comment type="similarity">
    <text evidence="1 6">Belongs to the truncated hemoglobin family. Group I subfamily.</text>
</comment>
<dbReference type="EMBL" id="JACYTR010000001">
    <property type="protein sequence ID" value="MBD8524256.1"/>
    <property type="molecule type" value="Genomic_DNA"/>
</dbReference>
<dbReference type="GO" id="GO:0019825">
    <property type="term" value="F:oxygen binding"/>
    <property type="evidence" value="ECO:0007669"/>
    <property type="project" value="InterPro"/>
</dbReference>
<dbReference type="RefSeq" id="WP_192027598.1">
    <property type="nucleotide sequence ID" value="NZ_JACYTR010000001.1"/>
</dbReference>
<accession>A0AAW3ZIW4</accession>
<proteinExistence type="inferred from homology"/>
<dbReference type="GO" id="GO:0020037">
    <property type="term" value="F:heme binding"/>
    <property type="evidence" value="ECO:0007669"/>
    <property type="project" value="InterPro"/>
</dbReference>
<keyword evidence="4 6" id="KW-0479">Metal-binding</keyword>
<evidence type="ECO:0000256" key="9">
    <source>
        <dbReference type="SAM" id="SignalP"/>
    </source>
</evidence>
<dbReference type="CDD" id="cd00454">
    <property type="entry name" value="TrHb1_N"/>
    <property type="match status" value="1"/>
</dbReference>
<feature type="signal peptide" evidence="9">
    <location>
        <begin position="1"/>
        <end position="19"/>
    </location>
</feature>
<name>A0AAW3ZIW4_9GAMM</name>